<proteinExistence type="predicted"/>
<evidence type="ECO:0000256" key="1">
    <source>
        <dbReference type="SAM" id="SignalP"/>
    </source>
</evidence>
<evidence type="ECO:0008006" key="4">
    <source>
        <dbReference type="Google" id="ProtNLM"/>
    </source>
</evidence>
<name>A0A316X4C8_9FLAO</name>
<keyword evidence="3" id="KW-1185">Reference proteome</keyword>
<reference evidence="2 3" key="1">
    <citation type="submission" date="2018-04" db="EMBL/GenBank/DDBJ databases">
        <title>Draft Genome Sequence of Phosphate-Solubilizing Chryseobacterium sp. ISE14 that is a Biocontrol and Plant Growth-Promoting Rhizobacterium Isolated from Cucumber.</title>
        <authorList>
            <person name="Jeong J.-J."/>
            <person name="Sang M.K."/>
            <person name="Choi I.-G."/>
            <person name="Kim K.D."/>
        </authorList>
    </citation>
    <scope>NUCLEOTIDE SEQUENCE [LARGE SCALE GENOMIC DNA]</scope>
    <source>
        <strain evidence="2 3">ISE14</strain>
    </source>
</reference>
<organism evidence="2 3">
    <name type="scientific">Chryseobacterium phosphatilyticum</name>
    <dbReference type="NCBI Taxonomy" id="475075"/>
    <lineage>
        <taxon>Bacteria</taxon>
        <taxon>Pseudomonadati</taxon>
        <taxon>Bacteroidota</taxon>
        <taxon>Flavobacteriia</taxon>
        <taxon>Flavobacteriales</taxon>
        <taxon>Weeksellaceae</taxon>
        <taxon>Chryseobacterium group</taxon>
        <taxon>Chryseobacterium</taxon>
    </lineage>
</organism>
<feature type="signal peptide" evidence="1">
    <location>
        <begin position="1"/>
        <end position="19"/>
    </location>
</feature>
<dbReference type="AlphaFoldDB" id="A0A316X4C8"/>
<dbReference type="OrthoDB" id="1246284at2"/>
<dbReference type="RefSeq" id="WP_103246674.1">
    <property type="nucleotide sequence ID" value="NZ_PPED02000004.1"/>
</dbReference>
<dbReference type="EMBL" id="PPED02000004">
    <property type="protein sequence ID" value="PWN68631.1"/>
    <property type="molecule type" value="Genomic_DNA"/>
</dbReference>
<evidence type="ECO:0000313" key="2">
    <source>
        <dbReference type="EMBL" id="PWN68631.1"/>
    </source>
</evidence>
<comment type="caution">
    <text evidence="2">The sequence shown here is derived from an EMBL/GenBank/DDBJ whole genome shotgun (WGS) entry which is preliminary data.</text>
</comment>
<dbReference type="Proteomes" id="UP000236594">
    <property type="component" value="Unassembled WGS sequence"/>
</dbReference>
<sequence length="187" mass="19551">MIKKVFLLLTIGISAFSFAQVGIKTDNPYPSADLELGSTNKTLILNRVPNTSAVANAIDGMMIYDISEECVKAYQANKWSKCLGKGLNSRTAVSPVSFSCNSATISPVPTSGKTYRGTLSIPYTGGNGSTYEAQSVRSSGLNAVLPAGTFALGNGSLEYSVTGTPDQTGNITFNINVSGNTCSVTLK</sequence>
<gene>
    <name evidence="2" type="ORF">C1631_018315</name>
</gene>
<feature type="chain" id="PRO_5016362535" description="DUF4402 domain-containing protein" evidence="1">
    <location>
        <begin position="20"/>
        <end position="187"/>
    </location>
</feature>
<keyword evidence="1" id="KW-0732">Signal</keyword>
<accession>A0A316X4C8</accession>
<evidence type="ECO:0000313" key="3">
    <source>
        <dbReference type="Proteomes" id="UP000236594"/>
    </source>
</evidence>
<protein>
    <recommendedName>
        <fullName evidence="4">DUF4402 domain-containing protein</fullName>
    </recommendedName>
</protein>